<comment type="caution">
    <text evidence="8">The sequence shown here is derived from an EMBL/GenBank/DDBJ whole genome shotgun (WGS) entry which is preliminary data.</text>
</comment>
<evidence type="ECO:0000256" key="3">
    <source>
        <dbReference type="ARBA" id="ARBA00022989"/>
    </source>
</evidence>
<organism evidence="8 9">
    <name type="scientific">Glycomyces paridis</name>
    <dbReference type="NCBI Taxonomy" id="2126555"/>
    <lineage>
        <taxon>Bacteria</taxon>
        <taxon>Bacillati</taxon>
        <taxon>Actinomycetota</taxon>
        <taxon>Actinomycetes</taxon>
        <taxon>Glycomycetales</taxon>
        <taxon>Glycomycetaceae</taxon>
        <taxon>Glycomyces</taxon>
    </lineage>
</organism>
<dbReference type="GO" id="GO:0140359">
    <property type="term" value="F:ABC-type transporter activity"/>
    <property type="evidence" value="ECO:0007669"/>
    <property type="project" value="InterPro"/>
</dbReference>
<comment type="subcellular location">
    <subcellularLocation>
        <location evidence="1">Membrane</location>
        <topology evidence="1">Multi-pass membrane protein</topology>
    </subcellularLocation>
</comment>
<keyword evidence="3 6" id="KW-1133">Transmembrane helix</keyword>
<feature type="transmembrane region" description="Helical" evidence="6">
    <location>
        <begin position="51"/>
        <end position="75"/>
    </location>
</feature>
<feature type="transmembrane region" description="Helical" evidence="6">
    <location>
        <begin position="96"/>
        <end position="121"/>
    </location>
</feature>
<dbReference type="PIRSF" id="PIRSF006648">
    <property type="entry name" value="DrrB"/>
    <property type="match status" value="1"/>
</dbReference>
<sequence length="246" mass="26454">MNLTYTRIEIRRALRNSRFLIFAFAFPVFLFLIQTNVFVADDDPGKDTATAVIMVNMLAFGVFFAAMSNGGRLATERAAGWQRQLRLTPLTGRSYMLGKGVTGLLLGVPVLVAVPVIAVLANGVSLDGAQWTRILLGTWLGAVPFILLGLLIGQLARPDTLQPLSMGLSLVMGFLGGMWIPVDAMPTWMQHLSPVLPSYWLTQLGRGAVTGDLSRGLGLTAAVLAAWALALGALVIGRYRKDSARA</sequence>
<dbReference type="RefSeq" id="WP_136531948.1">
    <property type="nucleotide sequence ID" value="NZ_STGX01000021.1"/>
</dbReference>
<reference evidence="8 9" key="1">
    <citation type="journal article" date="2018" name="Int. J. Syst. Evol. Microbiol.">
        <title>Glycomyces paridis sp. nov., isolated from the medicinal plant Paris polyphylla.</title>
        <authorList>
            <person name="Fang X.M."/>
            <person name="Bai J.L."/>
            <person name="Su J."/>
            <person name="Zhao L.L."/>
            <person name="Liu H.Y."/>
            <person name="Ma B.P."/>
            <person name="Zhang Y.Q."/>
            <person name="Yu L.Y."/>
        </authorList>
    </citation>
    <scope>NUCLEOTIDE SEQUENCE [LARGE SCALE GENOMIC DNA]</scope>
    <source>
        <strain evidence="8 9">CPCC 204357</strain>
    </source>
</reference>
<dbReference type="PANTHER" id="PTHR43229:SF2">
    <property type="entry name" value="NODULATION PROTEIN J"/>
    <property type="match status" value="1"/>
</dbReference>
<dbReference type="Pfam" id="PF12698">
    <property type="entry name" value="ABC2_membrane_3"/>
    <property type="match status" value="1"/>
</dbReference>
<feature type="transmembrane region" description="Helical" evidence="6">
    <location>
        <begin position="133"/>
        <end position="152"/>
    </location>
</feature>
<keyword evidence="9" id="KW-1185">Reference proteome</keyword>
<keyword evidence="4 6" id="KW-0472">Membrane</keyword>
<protein>
    <submittedName>
        <fullName evidence="8">ABC transporter permease</fullName>
    </submittedName>
</protein>
<evidence type="ECO:0000313" key="8">
    <source>
        <dbReference type="EMBL" id="THV23575.1"/>
    </source>
</evidence>
<evidence type="ECO:0000256" key="6">
    <source>
        <dbReference type="SAM" id="Phobius"/>
    </source>
</evidence>
<name>A0A4S8P2S0_9ACTN</name>
<dbReference type="InterPro" id="IPR013525">
    <property type="entry name" value="ABC2_TM"/>
</dbReference>
<evidence type="ECO:0000259" key="7">
    <source>
        <dbReference type="Pfam" id="PF12698"/>
    </source>
</evidence>
<dbReference type="OrthoDB" id="63188at2"/>
<evidence type="ECO:0000313" key="9">
    <source>
        <dbReference type="Proteomes" id="UP000305792"/>
    </source>
</evidence>
<dbReference type="AlphaFoldDB" id="A0A4S8P2S0"/>
<dbReference type="InterPro" id="IPR051784">
    <property type="entry name" value="Nod_factor_ABC_transporter"/>
</dbReference>
<dbReference type="Proteomes" id="UP000305792">
    <property type="component" value="Unassembled WGS sequence"/>
</dbReference>
<dbReference type="InterPro" id="IPR000412">
    <property type="entry name" value="ABC_2_transport"/>
</dbReference>
<evidence type="ECO:0000256" key="4">
    <source>
        <dbReference type="ARBA" id="ARBA00023136"/>
    </source>
</evidence>
<feature type="transmembrane region" description="Helical" evidence="6">
    <location>
        <begin position="20"/>
        <end position="39"/>
    </location>
</feature>
<keyword evidence="5" id="KW-0046">Antibiotic resistance</keyword>
<dbReference type="EMBL" id="STGX01000021">
    <property type="protein sequence ID" value="THV23575.1"/>
    <property type="molecule type" value="Genomic_DNA"/>
</dbReference>
<dbReference type="GO" id="GO:0043190">
    <property type="term" value="C:ATP-binding cassette (ABC) transporter complex"/>
    <property type="evidence" value="ECO:0007669"/>
    <property type="project" value="InterPro"/>
</dbReference>
<evidence type="ECO:0000256" key="1">
    <source>
        <dbReference type="ARBA" id="ARBA00004141"/>
    </source>
</evidence>
<evidence type="ECO:0000256" key="2">
    <source>
        <dbReference type="ARBA" id="ARBA00022692"/>
    </source>
</evidence>
<evidence type="ECO:0000256" key="5">
    <source>
        <dbReference type="ARBA" id="ARBA00023251"/>
    </source>
</evidence>
<feature type="transmembrane region" description="Helical" evidence="6">
    <location>
        <begin position="216"/>
        <end position="236"/>
    </location>
</feature>
<gene>
    <name evidence="8" type="ORF">E9998_22530</name>
</gene>
<keyword evidence="2 6" id="KW-0812">Transmembrane</keyword>
<dbReference type="GO" id="GO:0046677">
    <property type="term" value="P:response to antibiotic"/>
    <property type="evidence" value="ECO:0007669"/>
    <property type="project" value="UniProtKB-KW"/>
</dbReference>
<feature type="transmembrane region" description="Helical" evidence="6">
    <location>
        <begin position="164"/>
        <end position="182"/>
    </location>
</feature>
<proteinExistence type="predicted"/>
<dbReference type="PANTHER" id="PTHR43229">
    <property type="entry name" value="NODULATION PROTEIN J"/>
    <property type="match status" value="1"/>
</dbReference>
<accession>A0A4S8P2S0</accession>
<feature type="domain" description="ABC-2 type transporter transmembrane" evidence="7">
    <location>
        <begin position="51"/>
        <end position="235"/>
    </location>
</feature>